<dbReference type="InterPro" id="IPR001626">
    <property type="entry name" value="ABC_TroCD"/>
</dbReference>
<dbReference type="PANTHER" id="PTHR30477">
    <property type="entry name" value="ABC-TRANSPORTER METAL-BINDING PROTEIN"/>
    <property type="match status" value="1"/>
</dbReference>
<gene>
    <name evidence="8" type="ordered locus">Haur_2096</name>
</gene>
<dbReference type="GO" id="GO:0010043">
    <property type="term" value="P:response to zinc ion"/>
    <property type="evidence" value="ECO:0007669"/>
    <property type="project" value="TreeGrafter"/>
</dbReference>
<dbReference type="GO" id="GO:0055085">
    <property type="term" value="P:transmembrane transport"/>
    <property type="evidence" value="ECO:0007669"/>
    <property type="project" value="InterPro"/>
</dbReference>
<dbReference type="HOGENOM" id="CLU_028808_3_2_0"/>
<reference evidence="8 9" key="1">
    <citation type="journal article" date="2011" name="Stand. Genomic Sci.">
        <title>Complete genome sequence of the filamentous gliding predatory bacterium Herpetosiphon aurantiacus type strain (114-95(T)).</title>
        <authorList>
            <person name="Kiss H."/>
            <person name="Nett M."/>
            <person name="Domin N."/>
            <person name="Martin K."/>
            <person name="Maresca J.A."/>
            <person name="Copeland A."/>
            <person name="Lapidus A."/>
            <person name="Lucas S."/>
            <person name="Berry K.W."/>
            <person name="Glavina Del Rio T."/>
            <person name="Dalin E."/>
            <person name="Tice H."/>
            <person name="Pitluck S."/>
            <person name="Richardson P."/>
            <person name="Bruce D."/>
            <person name="Goodwin L."/>
            <person name="Han C."/>
            <person name="Detter J.C."/>
            <person name="Schmutz J."/>
            <person name="Brettin T."/>
            <person name="Land M."/>
            <person name="Hauser L."/>
            <person name="Kyrpides N.C."/>
            <person name="Ivanova N."/>
            <person name="Goker M."/>
            <person name="Woyke T."/>
            <person name="Klenk H.P."/>
            <person name="Bryant D.A."/>
        </authorList>
    </citation>
    <scope>NUCLEOTIDE SEQUENCE [LARGE SCALE GENOMIC DNA]</scope>
    <source>
        <strain evidence="9">ATCC 23779 / DSM 785 / 114-95</strain>
    </source>
</reference>
<evidence type="ECO:0000256" key="6">
    <source>
        <dbReference type="RuleBase" id="RU003943"/>
    </source>
</evidence>
<keyword evidence="4 7" id="KW-1133">Transmembrane helix</keyword>
<dbReference type="BioCyc" id="HAUR316274:GHYA-2124-MONOMER"/>
<name>A9AW86_HERA2</name>
<organism evidence="8 9">
    <name type="scientific">Herpetosiphon aurantiacus (strain ATCC 23779 / DSM 785 / 114-95)</name>
    <dbReference type="NCBI Taxonomy" id="316274"/>
    <lineage>
        <taxon>Bacteria</taxon>
        <taxon>Bacillati</taxon>
        <taxon>Chloroflexota</taxon>
        <taxon>Chloroflexia</taxon>
        <taxon>Herpetosiphonales</taxon>
        <taxon>Herpetosiphonaceae</taxon>
        <taxon>Herpetosiphon</taxon>
    </lineage>
</organism>
<comment type="subcellular location">
    <subcellularLocation>
        <location evidence="6">Cell membrane</location>
        <topology evidence="6">Multi-pass membrane protein</topology>
    </subcellularLocation>
    <subcellularLocation>
        <location evidence="1">Membrane</location>
        <topology evidence="1">Multi-pass membrane protein</topology>
    </subcellularLocation>
</comment>
<feature type="transmembrane region" description="Helical" evidence="7">
    <location>
        <begin position="181"/>
        <end position="210"/>
    </location>
</feature>
<dbReference type="InParanoid" id="A9AW86"/>
<evidence type="ECO:0000256" key="7">
    <source>
        <dbReference type="SAM" id="Phobius"/>
    </source>
</evidence>
<sequence length="270" mass="28220">MNSVEFIDLLRLLPVQRAIIALIVAGSAFPIIGVWIMGLNILPVRFAMMHVALFGIALGLLLGIEPTLIALLVCGASGASLAPLAHRPAGLAGPMGIVMTMAIASALLLLSQTGINANGAFELLWGSILATRQSDLIVLVVVSIGILGVYGWQRRDIALLLYDREIALCSGIAVDRLTMGLLIIIALSIAAAVRLTGALLVDAITILPAIAARNLGQSLGSMIAWAMAIGVVGNLVGFCLTLMFNQPPGPMLVITVGCITILSYLRKEPV</sequence>
<keyword evidence="3 6" id="KW-0812">Transmembrane</keyword>
<dbReference type="STRING" id="316274.Haur_2096"/>
<dbReference type="Gene3D" id="1.10.3470.10">
    <property type="entry name" value="ABC transporter involved in vitamin B12 uptake, BtuC"/>
    <property type="match status" value="1"/>
</dbReference>
<dbReference type="SUPFAM" id="SSF81345">
    <property type="entry name" value="ABC transporter involved in vitamin B12 uptake, BtuC"/>
    <property type="match status" value="1"/>
</dbReference>
<keyword evidence="5 7" id="KW-0472">Membrane</keyword>
<evidence type="ECO:0000256" key="2">
    <source>
        <dbReference type="ARBA" id="ARBA00008034"/>
    </source>
</evidence>
<protein>
    <submittedName>
        <fullName evidence="8">ABC-3 protein</fullName>
    </submittedName>
</protein>
<feature type="transmembrane region" description="Helical" evidence="7">
    <location>
        <begin position="51"/>
        <end position="79"/>
    </location>
</feature>
<dbReference type="eggNOG" id="COG1108">
    <property type="taxonomic scope" value="Bacteria"/>
</dbReference>
<keyword evidence="6" id="KW-0813">Transport</keyword>
<accession>A9AW86</accession>
<evidence type="ECO:0000256" key="1">
    <source>
        <dbReference type="ARBA" id="ARBA00004141"/>
    </source>
</evidence>
<feature type="transmembrane region" description="Helical" evidence="7">
    <location>
        <begin position="91"/>
        <end position="115"/>
    </location>
</feature>
<proteinExistence type="inferred from homology"/>
<dbReference type="Proteomes" id="UP000000787">
    <property type="component" value="Chromosome"/>
</dbReference>
<feature type="transmembrane region" description="Helical" evidence="7">
    <location>
        <begin position="136"/>
        <end position="153"/>
    </location>
</feature>
<dbReference type="AlphaFoldDB" id="A9AW86"/>
<dbReference type="EMBL" id="CP000875">
    <property type="protein sequence ID" value="ABX04736.1"/>
    <property type="molecule type" value="Genomic_DNA"/>
</dbReference>
<evidence type="ECO:0000256" key="3">
    <source>
        <dbReference type="ARBA" id="ARBA00022692"/>
    </source>
</evidence>
<feature type="transmembrane region" description="Helical" evidence="7">
    <location>
        <begin position="18"/>
        <end position="39"/>
    </location>
</feature>
<evidence type="ECO:0000313" key="9">
    <source>
        <dbReference type="Proteomes" id="UP000000787"/>
    </source>
</evidence>
<dbReference type="Pfam" id="PF00950">
    <property type="entry name" value="ABC-3"/>
    <property type="match status" value="1"/>
</dbReference>
<feature type="transmembrane region" description="Helical" evidence="7">
    <location>
        <begin position="249"/>
        <end position="265"/>
    </location>
</feature>
<evidence type="ECO:0000313" key="8">
    <source>
        <dbReference type="EMBL" id="ABX04736.1"/>
    </source>
</evidence>
<comment type="similarity">
    <text evidence="2 6">Belongs to the ABC-3 integral membrane protein family.</text>
</comment>
<keyword evidence="9" id="KW-1185">Reference proteome</keyword>
<evidence type="ECO:0000256" key="5">
    <source>
        <dbReference type="ARBA" id="ARBA00023136"/>
    </source>
</evidence>
<dbReference type="GO" id="GO:0043190">
    <property type="term" value="C:ATP-binding cassette (ABC) transporter complex"/>
    <property type="evidence" value="ECO:0007669"/>
    <property type="project" value="InterPro"/>
</dbReference>
<feature type="transmembrane region" description="Helical" evidence="7">
    <location>
        <begin position="222"/>
        <end position="243"/>
    </location>
</feature>
<dbReference type="InterPro" id="IPR037294">
    <property type="entry name" value="ABC_BtuC-like"/>
</dbReference>
<evidence type="ECO:0000256" key="4">
    <source>
        <dbReference type="ARBA" id="ARBA00022989"/>
    </source>
</evidence>
<dbReference type="KEGG" id="hau:Haur_2096"/>
<dbReference type="PANTHER" id="PTHR30477:SF19">
    <property type="entry name" value="METAL ABC TRANSPORTER PERMEASE"/>
    <property type="match status" value="1"/>
</dbReference>